<accession>A0ABQ0YZD1</accession>
<name>A0ABQ0YZD1_9HYPH</name>
<reference evidence="1 2" key="1">
    <citation type="journal article" date="2020" name="Genome Biol. Evol.">
        <title>Rhizobium dioscoreae sp. nov., a plant growth-promoting bacterium isolated from yam (Dioscorea species).</title>
        <authorList>
            <person name="Ouyabe M."/>
            <person name="Tanaka N."/>
            <person name="Shiwa Y."/>
            <person name="Fujita N."/>
            <person name="Kikuno H."/>
            <person name="Babil P."/>
            <person name="Shiwachi H."/>
        </authorList>
    </citation>
    <scope>NUCLEOTIDE SEQUENCE [LARGE SCALE GENOMIC DNA]</scope>
    <source>
        <strain evidence="1 2">S-93</strain>
    </source>
</reference>
<evidence type="ECO:0000313" key="1">
    <source>
        <dbReference type="EMBL" id="GES48399.1"/>
    </source>
</evidence>
<dbReference type="EMBL" id="BLAJ01000001">
    <property type="protein sequence ID" value="GES48399.1"/>
    <property type="molecule type" value="Genomic_DNA"/>
</dbReference>
<proteinExistence type="predicted"/>
<evidence type="ECO:0000313" key="2">
    <source>
        <dbReference type="Proteomes" id="UP000390335"/>
    </source>
</evidence>
<protein>
    <submittedName>
        <fullName evidence="1">Uncharacterized protein</fullName>
    </submittedName>
</protein>
<keyword evidence="2" id="KW-1185">Reference proteome</keyword>
<gene>
    <name evidence="1" type="ORF">RsS93_10130</name>
</gene>
<organism evidence="1 2">
    <name type="scientific">Rhizobium dioscoreae</name>
    <dbReference type="NCBI Taxonomy" id="2653122"/>
    <lineage>
        <taxon>Bacteria</taxon>
        <taxon>Pseudomonadati</taxon>
        <taxon>Pseudomonadota</taxon>
        <taxon>Alphaproteobacteria</taxon>
        <taxon>Hyphomicrobiales</taxon>
        <taxon>Rhizobiaceae</taxon>
        <taxon>Rhizobium/Agrobacterium group</taxon>
        <taxon>Rhizobium</taxon>
    </lineage>
</organism>
<sequence>MINRGWTPLILRIVRLFMMHCREGEKDPLAHDRGRPVSVRPRRVASSASQETCHACRAQSLFWDASSAASTEVVMAQDEFSACRRLFPGSSDVLPTLAFARERA</sequence>
<comment type="caution">
    <text evidence="1">The sequence shown here is derived from an EMBL/GenBank/DDBJ whole genome shotgun (WGS) entry which is preliminary data.</text>
</comment>
<dbReference type="Proteomes" id="UP000390335">
    <property type="component" value="Unassembled WGS sequence"/>
</dbReference>